<keyword evidence="3" id="KW-1185">Reference proteome</keyword>
<gene>
    <name evidence="2" type="ORF">OsI_30476</name>
</gene>
<dbReference type="Gramene" id="BGIOSGA030185-TA">
    <property type="protein sequence ID" value="BGIOSGA030185-PA"/>
    <property type="gene ID" value="BGIOSGA030185"/>
</dbReference>
<dbReference type="HOGENOM" id="CLU_1252427_0_0_1"/>
<feature type="region of interest" description="Disordered" evidence="1">
    <location>
        <begin position="132"/>
        <end position="170"/>
    </location>
</feature>
<sequence>MDAGGGGGGGAARARGMVCIMGREAGVRLGGKKGVGHPGRGRHGGMWMRCEQRQRGGYNDGEAVWHGGGRDGCTGRTAMMVGLGERRRRVWGWDVQAIRVDCTPVQGEKTATGAGTVGRPPALIRSAMQASSTGLAPGVPPTAVVGNKTGGSTYKKRPRSAKSTALTPGLTVGEKRSLEVVAREEGVEKKAKSGIQGADGGDAETLSLETAGLFSQPRRDK</sequence>
<name>B8BD63_ORYSI</name>
<dbReference type="AlphaFoldDB" id="B8BD63"/>
<evidence type="ECO:0000313" key="2">
    <source>
        <dbReference type="EMBL" id="EEC84132.1"/>
    </source>
</evidence>
<dbReference type="Proteomes" id="UP000007015">
    <property type="component" value="Chromosome 9"/>
</dbReference>
<protein>
    <submittedName>
        <fullName evidence="2">Uncharacterized protein</fullName>
    </submittedName>
</protein>
<dbReference type="EMBL" id="CM000134">
    <property type="protein sequence ID" value="EEC84132.1"/>
    <property type="molecule type" value="Genomic_DNA"/>
</dbReference>
<proteinExistence type="predicted"/>
<feature type="region of interest" description="Disordered" evidence="1">
    <location>
        <begin position="183"/>
        <end position="221"/>
    </location>
</feature>
<accession>B8BD63</accession>
<organism evidence="2 3">
    <name type="scientific">Oryza sativa subsp. indica</name>
    <name type="common">Rice</name>
    <dbReference type="NCBI Taxonomy" id="39946"/>
    <lineage>
        <taxon>Eukaryota</taxon>
        <taxon>Viridiplantae</taxon>
        <taxon>Streptophyta</taxon>
        <taxon>Embryophyta</taxon>
        <taxon>Tracheophyta</taxon>
        <taxon>Spermatophyta</taxon>
        <taxon>Magnoliopsida</taxon>
        <taxon>Liliopsida</taxon>
        <taxon>Poales</taxon>
        <taxon>Poaceae</taxon>
        <taxon>BOP clade</taxon>
        <taxon>Oryzoideae</taxon>
        <taxon>Oryzeae</taxon>
        <taxon>Oryzinae</taxon>
        <taxon>Oryza</taxon>
        <taxon>Oryza sativa</taxon>
    </lineage>
</organism>
<evidence type="ECO:0000313" key="3">
    <source>
        <dbReference type="Proteomes" id="UP000007015"/>
    </source>
</evidence>
<reference evidence="2 3" key="1">
    <citation type="journal article" date="2005" name="PLoS Biol.">
        <title>The genomes of Oryza sativa: a history of duplications.</title>
        <authorList>
            <person name="Yu J."/>
            <person name="Wang J."/>
            <person name="Lin W."/>
            <person name="Li S."/>
            <person name="Li H."/>
            <person name="Zhou J."/>
            <person name="Ni P."/>
            <person name="Dong W."/>
            <person name="Hu S."/>
            <person name="Zeng C."/>
            <person name="Zhang J."/>
            <person name="Zhang Y."/>
            <person name="Li R."/>
            <person name="Xu Z."/>
            <person name="Li S."/>
            <person name="Li X."/>
            <person name="Zheng H."/>
            <person name="Cong L."/>
            <person name="Lin L."/>
            <person name="Yin J."/>
            <person name="Geng J."/>
            <person name="Li G."/>
            <person name="Shi J."/>
            <person name="Liu J."/>
            <person name="Lv H."/>
            <person name="Li J."/>
            <person name="Wang J."/>
            <person name="Deng Y."/>
            <person name="Ran L."/>
            <person name="Shi X."/>
            <person name="Wang X."/>
            <person name="Wu Q."/>
            <person name="Li C."/>
            <person name="Ren X."/>
            <person name="Wang J."/>
            <person name="Wang X."/>
            <person name="Li D."/>
            <person name="Liu D."/>
            <person name="Zhang X."/>
            <person name="Ji Z."/>
            <person name="Zhao W."/>
            <person name="Sun Y."/>
            <person name="Zhang Z."/>
            <person name="Bao J."/>
            <person name="Han Y."/>
            <person name="Dong L."/>
            <person name="Ji J."/>
            <person name="Chen P."/>
            <person name="Wu S."/>
            <person name="Liu J."/>
            <person name="Xiao Y."/>
            <person name="Bu D."/>
            <person name="Tan J."/>
            <person name="Yang L."/>
            <person name="Ye C."/>
            <person name="Zhang J."/>
            <person name="Xu J."/>
            <person name="Zhou Y."/>
            <person name="Yu Y."/>
            <person name="Zhang B."/>
            <person name="Zhuang S."/>
            <person name="Wei H."/>
            <person name="Liu B."/>
            <person name="Lei M."/>
            <person name="Yu H."/>
            <person name="Li Y."/>
            <person name="Xu H."/>
            <person name="Wei S."/>
            <person name="He X."/>
            <person name="Fang L."/>
            <person name="Zhang Z."/>
            <person name="Zhang Y."/>
            <person name="Huang X."/>
            <person name="Su Z."/>
            <person name="Tong W."/>
            <person name="Li J."/>
            <person name="Tong Z."/>
            <person name="Li S."/>
            <person name="Ye J."/>
            <person name="Wang L."/>
            <person name="Fang L."/>
            <person name="Lei T."/>
            <person name="Chen C."/>
            <person name="Chen H."/>
            <person name="Xu Z."/>
            <person name="Li H."/>
            <person name="Huang H."/>
            <person name="Zhang F."/>
            <person name="Xu H."/>
            <person name="Li N."/>
            <person name="Zhao C."/>
            <person name="Li S."/>
            <person name="Dong L."/>
            <person name="Huang Y."/>
            <person name="Li L."/>
            <person name="Xi Y."/>
            <person name="Qi Q."/>
            <person name="Li W."/>
            <person name="Zhang B."/>
            <person name="Hu W."/>
            <person name="Zhang Y."/>
            <person name="Tian X."/>
            <person name="Jiao Y."/>
            <person name="Liang X."/>
            <person name="Jin J."/>
            <person name="Gao L."/>
            <person name="Zheng W."/>
            <person name="Hao B."/>
            <person name="Liu S."/>
            <person name="Wang W."/>
            <person name="Yuan L."/>
            <person name="Cao M."/>
            <person name="McDermott J."/>
            <person name="Samudrala R."/>
            <person name="Wang J."/>
            <person name="Wong G.K."/>
            <person name="Yang H."/>
        </authorList>
    </citation>
    <scope>NUCLEOTIDE SEQUENCE [LARGE SCALE GENOMIC DNA]</scope>
    <source>
        <strain evidence="3">cv. 93-11</strain>
    </source>
</reference>
<evidence type="ECO:0000256" key="1">
    <source>
        <dbReference type="SAM" id="MobiDB-lite"/>
    </source>
</evidence>